<organism evidence="2 3">
    <name type="scientific">Rangifer tarandus platyrhynchus</name>
    <name type="common">Svalbard reindeer</name>
    <dbReference type="NCBI Taxonomy" id="3082113"/>
    <lineage>
        <taxon>Eukaryota</taxon>
        <taxon>Metazoa</taxon>
        <taxon>Chordata</taxon>
        <taxon>Craniata</taxon>
        <taxon>Vertebrata</taxon>
        <taxon>Euteleostomi</taxon>
        <taxon>Mammalia</taxon>
        <taxon>Eutheria</taxon>
        <taxon>Laurasiatheria</taxon>
        <taxon>Artiodactyla</taxon>
        <taxon>Ruminantia</taxon>
        <taxon>Pecora</taxon>
        <taxon>Cervidae</taxon>
        <taxon>Odocoileinae</taxon>
        <taxon>Rangifer</taxon>
    </lineage>
</organism>
<name>A0ABN8YQR9_RANTA</name>
<evidence type="ECO:0000256" key="1">
    <source>
        <dbReference type="SAM" id="MobiDB-lite"/>
    </source>
</evidence>
<feature type="region of interest" description="Disordered" evidence="1">
    <location>
        <begin position="51"/>
        <end position="151"/>
    </location>
</feature>
<proteinExistence type="predicted"/>
<feature type="region of interest" description="Disordered" evidence="1">
    <location>
        <begin position="1"/>
        <end position="32"/>
    </location>
</feature>
<feature type="compositionally biased region" description="Pro residues" evidence="1">
    <location>
        <begin position="126"/>
        <end position="141"/>
    </location>
</feature>
<sequence>MPTETKTQKPADGKEPAASSCELSGGRGTTGLYFPVETSLATVTGTGYRSEAAPLQLSQGNSTARVRRAQARGGRPSSGLALPRPVAGRRAPIRSREPWPGQLRMCAARSSPPTRFEPAPAAARGPLPPRPPWRPLRPAPGPASQDAAQVT</sequence>
<dbReference type="Proteomes" id="UP001176941">
    <property type="component" value="Chromosome 20"/>
</dbReference>
<gene>
    <name evidence="2" type="ORF">MRATA1EN1_LOCUS11188</name>
</gene>
<feature type="compositionally biased region" description="Basic and acidic residues" evidence="1">
    <location>
        <begin position="1"/>
        <end position="15"/>
    </location>
</feature>
<accession>A0ABN8YQR9</accession>
<reference evidence="2" key="1">
    <citation type="submission" date="2023-04" db="EMBL/GenBank/DDBJ databases">
        <authorList>
            <consortium name="ELIXIR-Norway"/>
        </authorList>
    </citation>
    <scope>NUCLEOTIDE SEQUENCE [LARGE SCALE GENOMIC DNA]</scope>
</reference>
<evidence type="ECO:0000313" key="3">
    <source>
        <dbReference type="Proteomes" id="UP001176941"/>
    </source>
</evidence>
<keyword evidence="3" id="KW-1185">Reference proteome</keyword>
<evidence type="ECO:0000313" key="2">
    <source>
        <dbReference type="EMBL" id="CAI9162226.1"/>
    </source>
</evidence>
<protein>
    <submittedName>
        <fullName evidence="2">Uncharacterized protein</fullName>
    </submittedName>
</protein>
<dbReference type="EMBL" id="OX459956">
    <property type="protein sequence ID" value="CAI9162226.1"/>
    <property type="molecule type" value="Genomic_DNA"/>
</dbReference>